<proteinExistence type="inferred from homology"/>
<evidence type="ECO:0000256" key="4">
    <source>
        <dbReference type="ARBA" id="ARBA00022679"/>
    </source>
</evidence>
<dbReference type="RefSeq" id="WP_136059582.1">
    <property type="nucleotide sequence ID" value="NZ_CAAHFH010000001.1"/>
</dbReference>
<evidence type="ECO:0000259" key="8">
    <source>
        <dbReference type="Pfam" id="PF00483"/>
    </source>
</evidence>
<evidence type="ECO:0000256" key="6">
    <source>
        <dbReference type="ARBA" id="ARBA00048128"/>
    </source>
</evidence>
<dbReference type="GO" id="GO:0006011">
    <property type="term" value="P:UDP-alpha-D-glucose metabolic process"/>
    <property type="evidence" value="ECO:0007669"/>
    <property type="project" value="InterPro"/>
</dbReference>
<dbReference type="SUPFAM" id="SSF53448">
    <property type="entry name" value="Nucleotide-diphospho-sugar transferases"/>
    <property type="match status" value="1"/>
</dbReference>
<comment type="catalytic activity">
    <reaction evidence="6 7">
        <text>alpha-D-glucose 1-phosphate + UTP + H(+) = UDP-alpha-D-glucose + diphosphate</text>
        <dbReference type="Rhea" id="RHEA:19889"/>
        <dbReference type="ChEBI" id="CHEBI:15378"/>
        <dbReference type="ChEBI" id="CHEBI:33019"/>
        <dbReference type="ChEBI" id="CHEBI:46398"/>
        <dbReference type="ChEBI" id="CHEBI:58601"/>
        <dbReference type="ChEBI" id="CHEBI:58885"/>
        <dbReference type="EC" id="2.7.7.9"/>
    </reaction>
</comment>
<dbReference type="Proteomes" id="UP000346198">
    <property type="component" value="Unassembled WGS sequence"/>
</dbReference>
<evidence type="ECO:0000256" key="7">
    <source>
        <dbReference type="RuleBase" id="RU361259"/>
    </source>
</evidence>
<protein>
    <recommendedName>
        <fullName evidence="3 7">UTP--glucose-1-phosphate uridylyltransferase</fullName>
        <ecNumber evidence="2 7">2.7.7.9</ecNumber>
    </recommendedName>
    <alternativeName>
        <fullName evidence="7">UDP-glucose pyrophosphorylase</fullName>
    </alternativeName>
</protein>
<name>A0A6C2UF86_9BACT</name>
<keyword evidence="4 7" id="KW-0808">Transferase</keyword>
<evidence type="ECO:0000256" key="2">
    <source>
        <dbReference type="ARBA" id="ARBA00012415"/>
    </source>
</evidence>
<dbReference type="NCBIfam" id="TIGR01099">
    <property type="entry name" value="galU"/>
    <property type="match status" value="1"/>
</dbReference>
<evidence type="ECO:0000256" key="3">
    <source>
        <dbReference type="ARBA" id="ARBA00019048"/>
    </source>
</evidence>
<comment type="similarity">
    <text evidence="1 7">Belongs to the UDPGP type 2 family.</text>
</comment>
<dbReference type="EMBL" id="CAAHFH010000001">
    <property type="protein sequence ID" value="VGO18044.1"/>
    <property type="molecule type" value="Genomic_DNA"/>
</dbReference>
<dbReference type="InterPro" id="IPR029044">
    <property type="entry name" value="Nucleotide-diphossugar_trans"/>
</dbReference>
<keyword evidence="5 7" id="KW-0548">Nucleotidyltransferase</keyword>
<keyword evidence="10" id="KW-1185">Reference proteome</keyword>
<dbReference type="Gene3D" id="3.90.550.10">
    <property type="entry name" value="Spore Coat Polysaccharide Biosynthesis Protein SpsA, Chain A"/>
    <property type="match status" value="1"/>
</dbReference>
<organism evidence="9 10">
    <name type="scientific">Pontiella sulfatireligans</name>
    <dbReference type="NCBI Taxonomy" id="2750658"/>
    <lineage>
        <taxon>Bacteria</taxon>
        <taxon>Pseudomonadati</taxon>
        <taxon>Kiritimatiellota</taxon>
        <taxon>Kiritimatiellia</taxon>
        <taxon>Kiritimatiellales</taxon>
        <taxon>Pontiellaceae</taxon>
        <taxon>Pontiella</taxon>
    </lineage>
</organism>
<feature type="domain" description="Nucleotidyl transferase" evidence="8">
    <location>
        <begin position="4"/>
        <end position="265"/>
    </location>
</feature>
<dbReference type="InterPro" id="IPR005835">
    <property type="entry name" value="NTP_transferase_dom"/>
</dbReference>
<accession>A0A6C2UF86</accession>
<dbReference type="Pfam" id="PF00483">
    <property type="entry name" value="NTP_transferase"/>
    <property type="match status" value="1"/>
</dbReference>
<evidence type="ECO:0000313" key="9">
    <source>
        <dbReference type="EMBL" id="VGO18044.1"/>
    </source>
</evidence>
<dbReference type="PANTHER" id="PTHR43197:SF1">
    <property type="entry name" value="UTP--GLUCOSE-1-PHOSPHATE URIDYLYLTRANSFERASE"/>
    <property type="match status" value="1"/>
</dbReference>
<dbReference type="CDD" id="cd02541">
    <property type="entry name" value="UGPase_prokaryotic"/>
    <property type="match status" value="1"/>
</dbReference>
<dbReference type="InterPro" id="IPR005771">
    <property type="entry name" value="GalU_uridylyltTrfase_bac/arc"/>
</dbReference>
<sequence length="292" mass="32929">MIRKAVIPAAGFGTRFLPLTKAQPKEMLPIVDTPTIQMVVEEAVESGITDILMVIGKSKRAIEEHFDRNFELEQELAEKGKTALLDQIKHVSGMAEIHFIWQKELNGLGDAVSYARSHIGNEPFALLLGDTILESYSGVPVTKQLMNISEKHQGSVVALEEVPPEKVNRYGIMDGTAIDARVYRVNDFIEKPEPTDAPSNLAFAGRYIFMPDIFDFLMQTGRGKHNEIQLTDAMRQMAQSRPMFGARIEGKRHDIGNKLDFIKTNIYYALKHPELKEPLSEYIKELVGNRFQ</sequence>
<evidence type="ECO:0000256" key="1">
    <source>
        <dbReference type="ARBA" id="ARBA00006890"/>
    </source>
</evidence>
<reference evidence="9 10" key="1">
    <citation type="submission" date="2019-04" db="EMBL/GenBank/DDBJ databases">
        <authorList>
            <person name="Van Vliet M D."/>
        </authorList>
    </citation>
    <scope>NUCLEOTIDE SEQUENCE [LARGE SCALE GENOMIC DNA]</scope>
    <source>
        <strain evidence="9 10">F21</strain>
    </source>
</reference>
<evidence type="ECO:0000313" key="10">
    <source>
        <dbReference type="Proteomes" id="UP000346198"/>
    </source>
</evidence>
<dbReference type="PANTHER" id="PTHR43197">
    <property type="entry name" value="UTP--GLUCOSE-1-PHOSPHATE URIDYLYLTRANSFERASE"/>
    <property type="match status" value="1"/>
</dbReference>
<dbReference type="EC" id="2.7.7.9" evidence="2 7"/>
<dbReference type="AlphaFoldDB" id="A0A6C2UF86"/>
<gene>
    <name evidence="9" type="primary">gtaB_2</name>
    <name evidence="9" type="ORF">SCARR_00094</name>
</gene>
<evidence type="ECO:0000256" key="5">
    <source>
        <dbReference type="ARBA" id="ARBA00022695"/>
    </source>
</evidence>
<dbReference type="GO" id="GO:0003983">
    <property type="term" value="F:UTP:glucose-1-phosphate uridylyltransferase activity"/>
    <property type="evidence" value="ECO:0007669"/>
    <property type="project" value="UniProtKB-EC"/>
</dbReference>